<protein>
    <submittedName>
        <fullName evidence="3">Uncharacterized protein</fullName>
    </submittedName>
</protein>
<keyword evidence="2" id="KW-0732">Signal</keyword>
<proteinExistence type="predicted"/>
<feature type="chain" id="PRO_5043747509" evidence="2">
    <location>
        <begin position="17"/>
        <end position="151"/>
    </location>
</feature>
<accession>A0A6I8U635</accession>
<reference evidence="3" key="2">
    <citation type="submission" date="2020-05" db="UniProtKB">
        <authorList>
            <consortium name="EnsemblMetazoa"/>
        </authorList>
    </citation>
    <scope>IDENTIFICATION</scope>
    <source>
        <strain evidence="3">LVP_AGWG</strain>
    </source>
</reference>
<keyword evidence="4" id="KW-1185">Reference proteome</keyword>
<name>A0A6I8U635_AEDAE</name>
<feature type="region of interest" description="Disordered" evidence="1">
    <location>
        <begin position="58"/>
        <end position="105"/>
    </location>
</feature>
<gene>
    <name evidence="3" type="primary">110676277</name>
</gene>
<reference evidence="3 4" key="1">
    <citation type="submission" date="2017-06" db="EMBL/GenBank/DDBJ databases">
        <title>Aedes aegypti genome working group (AGWG) sequencing and assembly.</title>
        <authorList>
            <consortium name="Aedes aegypti Genome Working Group (AGWG)"/>
            <person name="Matthews B.J."/>
        </authorList>
    </citation>
    <scope>NUCLEOTIDE SEQUENCE [LARGE SCALE GENOMIC DNA]</scope>
    <source>
        <strain evidence="3 4">LVP_AGWG</strain>
    </source>
</reference>
<dbReference type="AlphaFoldDB" id="A0A6I8U635"/>
<organism evidence="3 4">
    <name type="scientific">Aedes aegypti</name>
    <name type="common">Yellowfever mosquito</name>
    <name type="synonym">Culex aegypti</name>
    <dbReference type="NCBI Taxonomy" id="7159"/>
    <lineage>
        <taxon>Eukaryota</taxon>
        <taxon>Metazoa</taxon>
        <taxon>Ecdysozoa</taxon>
        <taxon>Arthropoda</taxon>
        <taxon>Hexapoda</taxon>
        <taxon>Insecta</taxon>
        <taxon>Pterygota</taxon>
        <taxon>Neoptera</taxon>
        <taxon>Endopterygota</taxon>
        <taxon>Diptera</taxon>
        <taxon>Nematocera</taxon>
        <taxon>Culicoidea</taxon>
        <taxon>Culicidae</taxon>
        <taxon>Culicinae</taxon>
        <taxon>Aedini</taxon>
        <taxon>Aedes</taxon>
        <taxon>Stegomyia</taxon>
    </lineage>
</organism>
<evidence type="ECO:0000256" key="1">
    <source>
        <dbReference type="SAM" id="MobiDB-lite"/>
    </source>
</evidence>
<evidence type="ECO:0000256" key="2">
    <source>
        <dbReference type="SAM" id="SignalP"/>
    </source>
</evidence>
<evidence type="ECO:0000313" key="4">
    <source>
        <dbReference type="Proteomes" id="UP000008820"/>
    </source>
</evidence>
<dbReference type="InParanoid" id="A0A6I8U635"/>
<sequence length="151" mass="17363">MLRSHSLIAAILVIYAYLIDHYCCQSAGKIHDLIAHHRGNGVRTVNGGVETRPILNAKAPMRVTRQTDEDDDDKDRSMQYLHYAARSDDDNQYRDHDYDSTSDDGFAVENQRQAGVTGPVHTYIKTDKNANFKWGVRHFAGKRYRGERRWP</sequence>
<dbReference type="OrthoDB" id="7736789at2759"/>
<evidence type="ECO:0000313" key="3">
    <source>
        <dbReference type="EnsemblMetazoa" id="AAEL024880-PA"/>
    </source>
</evidence>
<dbReference type="EnsemblMetazoa" id="AAEL024880-RA">
    <property type="protein sequence ID" value="AAEL024880-PA"/>
    <property type="gene ID" value="AAEL024880"/>
</dbReference>
<feature type="signal peptide" evidence="2">
    <location>
        <begin position="1"/>
        <end position="16"/>
    </location>
</feature>
<feature type="compositionally biased region" description="Basic and acidic residues" evidence="1">
    <location>
        <begin position="85"/>
        <end position="99"/>
    </location>
</feature>
<dbReference type="Proteomes" id="UP000008820">
    <property type="component" value="Chromosome 2"/>
</dbReference>